<proteinExistence type="predicted"/>
<dbReference type="SMART" id="SM00823">
    <property type="entry name" value="PKS_PP"/>
    <property type="match status" value="1"/>
</dbReference>
<name>A0A919GY38_9ACTN</name>
<dbReference type="InterPro" id="IPR036736">
    <property type="entry name" value="ACP-like_sf"/>
</dbReference>
<sequence length="95" mass="9997">MSTESGTAGDERSIAAMLESAVAEDLELPDGLRVGRLTTFVDLGLDSAGVVFLAGRASEYLGAEVPPEWVFDHPTIQQLARFLAQHAVTSGDGHA</sequence>
<dbReference type="InterPro" id="IPR009081">
    <property type="entry name" value="PP-bd_ACP"/>
</dbReference>
<dbReference type="SUPFAM" id="SSF47336">
    <property type="entry name" value="ACP-like"/>
    <property type="match status" value="1"/>
</dbReference>
<dbReference type="GO" id="GO:0017000">
    <property type="term" value="P:antibiotic biosynthetic process"/>
    <property type="evidence" value="ECO:0007669"/>
    <property type="project" value="UniProtKB-ARBA"/>
</dbReference>
<evidence type="ECO:0000259" key="3">
    <source>
        <dbReference type="PROSITE" id="PS50075"/>
    </source>
</evidence>
<organism evidence="4 5">
    <name type="scientific">Streptomyces xanthophaeus</name>
    <dbReference type="NCBI Taxonomy" id="67385"/>
    <lineage>
        <taxon>Bacteria</taxon>
        <taxon>Bacillati</taxon>
        <taxon>Actinomycetota</taxon>
        <taxon>Actinomycetes</taxon>
        <taxon>Kitasatosporales</taxon>
        <taxon>Streptomycetaceae</taxon>
        <taxon>Streptomyces</taxon>
    </lineage>
</organism>
<evidence type="ECO:0000313" key="4">
    <source>
        <dbReference type="EMBL" id="GHI83243.1"/>
    </source>
</evidence>
<dbReference type="Proteomes" id="UP000600026">
    <property type="component" value="Unassembled WGS sequence"/>
</dbReference>
<dbReference type="PROSITE" id="PS50075">
    <property type="entry name" value="CARRIER"/>
    <property type="match status" value="1"/>
</dbReference>
<gene>
    <name evidence="4" type="ORF">Sxan_06070</name>
</gene>
<dbReference type="Gene3D" id="1.10.1200.10">
    <property type="entry name" value="ACP-like"/>
    <property type="match status" value="1"/>
</dbReference>
<evidence type="ECO:0000256" key="1">
    <source>
        <dbReference type="ARBA" id="ARBA00022450"/>
    </source>
</evidence>
<evidence type="ECO:0000256" key="2">
    <source>
        <dbReference type="ARBA" id="ARBA00022553"/>
    </source>
</evidence>
<dbReference type="RefSeq" id="WP_031137884.1">
    <property type="nucleotide sequence ID" value="NZ_BNEE01000004.1"/>
</dbReference>
<dbReference type="OrthoDB" id="9023404at2"/>
<protein>
    <recommendedName>
        <fullName evidence="3">Carrier domain-containing protein</fullName>
    </recommendedName>
</protein>
<evidence type="ECO:0000313" key="5">
    <source>
        <dbReference type="Proteomes" id="UP000600026"/>
    </source>
</evidence>
<dbReference type="AlphaFoldDB" id="A0A919GY38"/>
<accession>A0A919GY38</accession>
<feature type="domain" description="Carrier" evidence="3">
    <location>
        <begin position="12"/>
        <end position="87"/>
    </location>
</feature>
<keyword evidence="5" id="KW-1185">Reference proteome</keyword>
<dbReference type="InterPro" id="IPR020806">
    <property type="entry name" value="PKS_PP-bd"/>
</dbReference>
<comment type="caution">
    <text evidence="4">The sequence shown here is derived from an EMBL/GenBank/DDBJ whole genome shotgun (WGS) entry which is preliminary data.</text>
</comment>
<reference evidence="4" key="1">
    <citation type="submission" date="2020-09" db="EMBL/GenBank/DDBJ databases">
        <title>Whole genome shotgun sequence of Streptomyces xanthophaeus NBRC 12829.</title>
        <authorList>
            <person name="Komaki H."/>
            <person name="Tamura T."/>
        </authorList>
    </citation>
    <scope>NUCLEOTIDE SEQUENCE</scope>
    <source>
        <strain evidence="4">NBRC 12829</strain>
    </source>
</reference>
<dbReference type="GO" id="GO:0031177">
    <property type="term" value="F:phosphopantetheine binding"/>
    <property type="evidence" value="ECO:0007669"/>
    <property type="project" value="InterPro"/>
</dbReference>
<keyword evidence="2" id="KW-0597">Phosphoprotein</keyword>
<dbReference type="EMBL" id="BNEE01000004">
    <property type="protein sequence ID" value="GHI83243.1"/>
    <property type="molecule type" value="Genomic_DNA"/>
</dbReference>
<dbReference type="Pfam" id="PF00550">
    <property type="entry name" value="PP-binding"/>
    <property type="match status" value="1"/>
</dbReference>
<keyword evidence="1" id="KW-0596">Phosphopantetheine</keyword>